<dbReference type="CDD" id="cd05568">
    <property type="entry name" value="PTS_IIB_bgl_like"/>
    <property type="match status" value="1"/>
</dbReference>
<feature type="domain" description="PTS EIIA type-2" evidence="7">
    <location>
        <begin position="515"/>
        <end position="658"/>
    </location>
</feature>
<dbReference type="PROSITE" id="PS51372">
    <property type="entry name" value="PRD_2"/>
    <property type="match status" value="2"/>
</dbReference>
<dbReference type="InterPro" id="IPR007737">
    <property type="entry name" value="Mga_HTH"/>
</dbReference>
<keyword evidence="1" id="KW-0808">Transferase</keyword>
<dbReference type="SUPFAM" id="SSF46894">
    <property type="entry name" value="C-terminal effector domain of the bipartite response regulators"/>
    <property type="match status" value="1"/>
</dbReference>
<keyword evidence="5" id="KW-0804">Transcription</keyword>
<dbReference type="InterPro" id="IPR036388">
    <property type="entry name" value="WH-like_DNA-bd_sf"/>
</dbReference>
<dbReference type="SUPFAM" id="SSF52794">
    <property type="entry name" value="PTS system IIB component-like"/>
    <property type="match status" value="1"/>
</dbReference>
<feature type="domain" description="PRD" evidence="9">
    <location>
        <begin position="295"/>
        <end position="402"/>
    </location>
</feature>
<evidence type="ECO:0000259" key="7">
    <source>
        <dbReference type="PROSITE" id="PS51094"/>
    </source>
</evidence>
<dbReference type="InterPro" id="IPR016032">
    <property type="entry name" value="Sig_transdc_resp-reg_C-effctor"/>
</dbReference>
<keyword evidence="2" id="KW-0677">Repeat</keyword>
<dbReference type="GO" id="GO:0009401">
    <property type="term" value="P:phosphoenolpyruvate-dependent sugar phosphotransferase system"/>
    <property type="evidence" value="ECO:0007669"/>
    <property type="project" value="InterPro"/>
</dbReference>
<protein>
    <submittedName>
        <fullName evidence="10">Transcription antiterminator</fullName>
    </submittedName>
</protein>
<dbReference type="InterPro" id="IPR011608">
    <property type="entry name" value="PRD"/>
</dbReference>
<name>A0A2Z5TPW9_9STRE</name>
<feature type="domain" description="PTS EIIB type-2" evidence="8">
    <location>
        <begin position="405"/>
        <end position="497"/>
    </location>
</feature>
<dbReference type="Gene3D" id="3.40.930.10">
    <property type="entry name" value="Mannitol-specific EII, Chain A"/>
    <property type="match status" value="1"/>
</dbReference>
<dbReference type="InterPro" id="IPR036634">
    <property type="entry name" value="PRD_sf"/>
</dbReference>
<dbReference type="Gene3D" id="1.10.10.10">
    <property type="entry name" value="Winged helix-like DNA-binding domain superfamily/Winged helix DNA-binding domain"/>
    <property type="match status" value="2"/>
</dbReference>
<evidence type="ECO:0000259" key="8">
    <source>
        <dbReference type="PROSITE" id="PS51099"/>
    </source>
</evidence>
<dbReference type="PANTHER" id="PTHR30185:SF18">
    <property type="entry name" value="TRANSCRIPTIONAL REGULATOR MTLR"/>
    <property type="match status" value="1"/>
</dbReference>
<sequence length="662" mass="77222">MLSQKERQILRYLMEQRDSYTTSKELAEHLSCSDRTVRTYLKHLAERLEDSLYDGVAISSKQGHGYRLEVRDNKAVQQFMEETKPTSVFNDSYDRYNYILNKLLFEQAELYFDDLAEELFISRSTLSHEFKKIRKDLEYYHLMIESKANKGVYISGEERDKRRFIMDYFFRDNFFKSIHNYIDGAMTQSVISLEELTLIVLDECREAKLKLSDFVIQNLVLHIALALRRIQEGFQMSPIQELNSELYRTEQEVAQNILDRIYKATGICCPKEETDYITLHFVSKGSTVAGCKRMDDDQRLREELIMALESSPSSKEYQFQWDSQLLEGVVTHLTTMLVRLQTKVHFENPLREEVRQRYNQVFEMTRNIMQGMPVFSEYQISDDEVAYVALHFMAAMERLKETQKYHILVICATGYGSAQLLRNRIKHELGNMVHIEDVIGYYDLSGERLENIDFIISSIDLSNLVFSIPVFTVSVFFTSDEARKIKQSVKQLRFLSRPSRQCEPKQIPDMKQLFDNYFSEDCFILLEEADKVGVLTQLARVLSKGEENGFVDLLLEYVEQREQMSSIVFSNRIAVPHPIKPIARQHKIAVALVSKGVIWDVQARNIQLIFLPSPSIYENEGMGQLTSQIVELLEEKDLQQAMVACQSFEEFKELFLKIGGRK</sequence>
<dbReference type="EMBL" id="AP018400">
    <property type="protein sequence ID" value="BBA93266.1"/>
    <property type="molecule type" value="Genomic_DNA"/>
</dbReference>
<evidence type="ECO:0000313" key="11">
    <source>
        <dbReference type="Proteomes" id="UP000269331"/>
    </source>
</evidence>
<dbReference type="RefSeq" id="WP_120172143.1">
    <property type="nucleotide sequence ID" value="NZ_AP018400.1"/>
</dbReference>
<dbReference type="InterPro" id="IPR000792">
    <property type="entry name" value="Tscrpt_reg_LuxR_C"/>
</dbReference>
<reference evidence="10 11" key="1">
    <citation type="journal article" date="2018" name="Genome Biol. Evol.">
        <title>Complete Genome Sequence of Streptococcus ruminantium sp. nov. GUT-187T (=DSM 104980T =JCM 31869T), the Type Strain of S. ruminantium, and Comparison with Genome Sequences of Streptococcus suis Strains.</title>
        <authorList>
            <person name="Tohya M."/>
            <person name="Sekizaki T."/>
            <person name="Miyoshi-Akiyama T."/>
        </authorList>
    </citation>
    <scope>NUCLEOTIDE SEQUENCE [LARGE SCALE GENOMIC DNA]</scope>
    <source>
        <strain evidence="10 11">GUT187T</strain>
    </source>
</reference>
<proteinExistence type="predicted"/>
<dbReference type="GeneID" id="52230179"/>
<dbReference type="Proteomes" id="UP000269331">
    <property type="component" value="Chromosome"/>
</dbReference>
<dbReference type="PROSITE" id="PS50043">
    <property type="entry name" value="HTH_LUXR_2"/>
    <property type="match status" value="1"/>
</dbReference>
<dbReference type="InterPro" id="IPR016152">
    <property type="entry name" value="PTrfase/Anion_transptr"/>
</dbReference>
<dbReference type="Gene3D" id="1.10.1790.10">
    <property type="entry name" value="PRD domain"/>
    <property type="match status" value="2"/>
</dbReference>
<dbReference type="OrthoDB" id="3710983at2"/>
<dbReference type="InterPro" id="IPR013196">
    <property type="entry name" value="HTH_11"/>
</dbReference>
<dbReference type="InterPro" id="IPR002178">
    <property type="entry name" value="PTS_EIIA_type-2_dom"/>
</dbReference>
<dbReference type="GO" id="GO:0003677">
    <property type="term" value="F:DNA binding"/>
    <property type="evidence" value="ECO:0007669"/>
    <property type="project" value="InterPro"/>
</dbReference>
<dbReference type="InterPro" id="IPR036095">
    <property type="entry name" value="PTS_EIIB-like_sf"/>
</dbReference>
<dbReference type="SUPFAM" id="SSF55804">
    <property type="entry name" value="Phoshotransferase/anion transport protein"/>
    <property type="match status" value="1"/>
</dbReference>
<gene>
    <name evidence="10" type="primary">bglG</name>
    <name evidence="10" type="ORF">SR187_8315</name>
</gene>
<organism evidence="10 11">
    <name type="scientific">Streptococcus ruminantium</name>
    <dbReference type="NCBI Taxonomy" id="1917441"/>
    <lineage>
        <taxon>Bacteria</taxon>
        <taxon>Bacillati</taxon>
        <taxon>Bacillota</taxon>
        <taxon>Bacilli</taxon>
        <taxon>Lactobacillales</taxon>
        <taxon>Streptococcaceae</taxon>
        <taxon>Streptococcus</taxon>
    </lineage>
</organism>
<dbReference type="GO" id="GO:0006355">
    <property type="term" value="P:regulation of DNA-templated transcription"/>
    <property type="evidence" value="ECO:0007669"/>
    <property type="project" value="InterPro"/>
</dbReference>
<dbReference type="Pfam" id="PF00874">
    <property type="entry name" value="PRD"/>
    <property type="match status" value="2"/>
</dbReference>
<evidence type="ECO:0000256" key="1">
    <source>
        <dbReference type="ARBA" id="ARBA00022679"/>
    </source>
</evidence>
<keyword evidence="3" id="KW-0805">Transcription regulation</keyword>
<dbReference type="Pfam" id="PF05043">
    <property type="entry name" value="Mga"/>
    <property type="match status" value="1"/>
</dbReference>
<dbReference type="PROSITE" id="PS51099">
    <property type="entry name" value="PTS_EIIB_TYPE_2"/>
    <property type="match status" value="1"/>
</dbReference>
<accession>A0A2Z5TPW9</accession>
<dbReference type="Pfam" id="PF08279">
    <property type="entry name" value="HTH_11"/>
    <property type="match status" value="1"/>
</dbReference>
<dbReference type="Gene3D" id="3.40.50.2300">
    <property type="match status" value="1"/>
</dbReference>
<feature type="domain" description="HTH luxR-type" evidence="6">
    <location>
        <begin position="1"/>
        <end position="63"/>
    </location>
</feature>
<feature type="domain" description="PRD" evidence="9">
    <location>
        <begin position="185"/>
        <end position="291"/>
    </location>
</feature>
<evidence type="ECO:0000259" key="9">
    <source>
        <dbReference type="PROSITE" id="PS51372"/>
    </source>
</evidence>
<evidence type="ECO:0000259" key="6">
    <source>
        <dbReference type="PROSITE" id="PS50043"/>
    </source>
</evidence>
<evidence type="ECO:0000256" key="4">
    <source>
        <dbReference type="ARBA" id="ARBA00023159"/>
    </source>
</evidence>
<dbReference type="InterPro" id="IPR050661">
    <property type="entry name" value="BglG_antiterminators"/>
</dbReference>
<evidence type="ECO:0000313" key="10">
    <source>
        <dbReference type="EMBL" id="BBA93266.1"/>
    </source>
</evidence>
<dbReference type="Pfam" id="PF00359">
    <property type="entry name" value="PTS_EIIA_2"/>
    <property type="match status" value="1"/>
</dbReference>
<dbReference type="SUPFAM" id="SSF63520">
    <property type="entry name" value="PTS-regulatory domain, PRD"/>
    <property type="match status" value="2"/>
</dbReference>
<keyword evidence="4" id="KW-0010">Activator</keyword>
<dbReference type="PROSITE" id="PS51094">
    <property type="entry name" value="PTS_EIIA_TYPE_2"/>
    <property type="match status" value="1"/>
</dbReference>
<dbReference type="AlphaFoldDB" id="A0A2Z5TPW9"/>
<evidence type="ECO:0000256" key="3">
    <source>
        <dbReference type="ARBA" id="ARBA00023015"/>
    </source>
</evidence>
<dbReference type="InterPro" id="IPR013011">
    <property type="entry name" value="PTS_EIIB_2"/>
</dbReference>
<dbReference type="PANTHER" id="PTHR30185">
    <property type="entry name" value="CRYPTIC BETA-GLUCOSIDE BGL OPERON ANTITERMINATOR"/>
    <property type="match status" value="1"/>
</dbReference>
<evidence type="ECO:0000256" key="2">
    <source>
        <dbReference type="ARBA" id="ARBA00022737"/>
    </source>
</evidence>
<evidence type="ECO:0000256" key="5">
    <source>
        <dbReference type="ARBA" id="ARBA00023163"/>
    </source>
</evidence>
<dbReference type="GO" id="GO:0008982">
    <property type="term" value="F:protein-N(PI)-phosphohistidine-sugar phosphotransferase activity"/>
    <property type="evidence" value="ECO:0007669"/>
    <property type="project" value="InterPro"/>
</dbReference>
<dbReference type="KEGG" id="srq:SR187_8315"/>